<feature type="domain" description="6-hydroxymethylpterin diphosphokinase MptE-like" evidence="6">
    <location>
        <begin position="33"/>
        <end position="196"/>
    </location>
</feature>
<reference evidence="8" key="1">
    <citation type="submission" date="2010-05" db="EMBL/GenBank/DDBJ databases">
        <title>Complete sequence of Staphylothermus hellenicus DSM 12710.</title>
        <authorList>
            <consortium name="US DOE Joint Genome Institute"/>
            <person name="Lucas S."/>
            <person name="Copeland A."/>
            <person name="Lapidus A."/>
            <person name="Cheng J.-F."/>
            <person name="Bruce D."/>
            <person name="Goodwin L."/>
            <person name="Pitluck S."/>
            <person name="Davenport K."/>
            <person name="Detter J.C."/>
            <person name="Han C."/>
            <person name="Tapia R."/>
            <person name="Larimer F."/>
            <person name="Land M."/>
            <person name="Hauser L."/>
            <person name="Kyrpides N."/>
            <person name="Mikhailova N."/>
            <person name="Anderson I.J."/>
            <person name="Woyke T."/>
        </authorList>
    </citation>
    <scope>NUCLEOTIDE SEQUENCE [LARGE SCALE GENOMIC DNA]</scope>
    <source>
        <strain evidence="8">DSM 12710 / JCM 10830 / BK20S6-10-b1 / P8</strain>
    </source>
</reference>
<dbReference type="GO" id="GO:0005524">
    <property type="term" value="F:ATP binding"/>
    <property type="evidence" value="ECO:0007669"/>
    <property type="project" value="UniProtKB-UniRule"/>
</dbReference>
<evidence type="ECO:0000313" key="8">
    <source>
        <dbReference type="Proteomes" id="UP000002573"/>
    </source>
</evidence>
<reference evidence="7 8" key="2">
    <citation type="journal article" date="2011" name="Stand. Genomic Sci.">
        <title>Complete genome sequence of Staphylothermus hellenicus P8.</title>
        <authorList>
            <person name="Anderson I."/>
            <person name="Wirth R."/>
            <person name="Lucas S."/>
            <person name="Copeland A."/>
            <person name="Lapidus A."/>
            <person name="Cheng J.F."/>
            <person name="Goodwin L."/>
            <person name="Pitluck S."/>
            <person name="Davenport K."/>
            <person name="Detter J.C."/>
            <person name="Han C."/>
            <person name="Tapia R."/>
            <person name="Land M."/>
            <person name="Hauser L."/>
            <person name="Pati A."/>
            <person name="Mikhailova N."/>
            <person name="Woyke T."/>
            <person name="Klenk H.P."/>
            <person name="Kyrpides N."/>
            <person name="Ivanova N."/>
        </authorList>
    </citation>
    <scope>NUCLEOTIDE SEQUENCE [LARGE SCALE GENOMIC DNA]</scope>
    <source>
        <strain evidence="8">DSM 12710 / JCM 10830 / BK20S6-10-b1 / P8</strain>
    </source>
</reference>
<keyword evidence="3 5" id="KW-0418">Kinase</keyword>
<dbReference type="PANTHER" id="PTHR39648:SF1">
    <property type="entry name" value="6-HYDROXYMETHYL-7,8-DIHYDROPTERIN PYROPHOSPHOKINASE"/>
    <property type="match status" value="1"/>
</dbReference>
<evidence type="ECO:0000256" key="2">
    <source>
        <dbReference type="ARBA" id="ARBA00022741"/>
    </source>
</evidence>
<dbReference type="OrthoDB" id="34207at2157"/>
<dbReference type="InterPro" id="IPR002826">
    <property type="entry name" value="MptE-like"/>
</dbReference>
<dbReference type="GO" id="GO:0004788">
    <property type="term" value="F:thiamine diphosphokinase activity"/>
    <property type="evidence" value="ECO:0007669"/>
    <property type="project" value="InterPro"/>
</dbReference>
<comment type="cofactor">
    <cofactor evidence="5">
        <name>Mg(2+)</name>
        <dbReference type="ChEBI" id="CHEBI:18420"/>
    </cofactor>
</comment>
<comment type="function">
    <text evidence="5">Catalyzes the transfer of diphosphate from ATP to 6-hydroxymethyl-7,8-dihydropterin (6-HMD), leading to 6-hydroxymethyl-7,8-dihydropterin diphosphate (6-HMDP).</text>
</comment>
<evidence type="ECO:0000259" key="6">
    <source>
        <dbReference type="Pfam" id="PF01973"/>
    </source>
</evidence>
<protein>
    <recommendedName>
        <fullName evidence="5">6-hydroxymethyl-7,8-dihydropterin pyrophosphokinase</fullName>
        <shortName evidence="5">HPPK</shortName>
        <ecNumber evidence="5">2.7.6.3</ecNumber>
    </recommendedName>
    <alternativeName>
        <fullName evidence="5">2-amino-4-hydroxy-6-hydroxymethyldihydropteridine pyrophosphokinase</fullName>
    </alternativeName>
    <alternativeName>
        <fullName evidence="5">6-hydroxymethyl-7,8-dihydropterin diphosphokinase</fullName>
        <shortName evidence="5">6-HMPDK</shortName>
    </alternativeName>
    <alternativeName>
        <fullName evidence="5">7,8-dihydro-6-hydroxymethylpterin diphosphokinase</fullName>
    </alternativeName>
    <alternativeName>
        <fullName evidence="5">7,8-dihydro-6-hydroxymethylpterin pyrophosphokinase</fullName>
        <shortName evidence="5">PPPK</shortName>
    </alternativeName>
</protein>
<comment type="similarity">
    <text evidence="5">Belongs to the archaeal 6-HMPDK family.</text>
</comment>
<evidence type="ECO:0000256" key="1">
    <source>
        <dbReference type="ARBA" id="ARBA00022679"/>
    </source>
</evidence>
<dbReference type="PANTHER" id="PTHR39648">
    <property type="entry name" value="6-HYDROXYMETHYL-7,8-DIHYDROPTERIN PYROPHOSPHOKINASE"/>
    <property type="match status" value="1"/>
</dbReference>
<accession>D7D9L5</accession>
<dbReference type="SUPFAM" id="SSF63999">
    <property type="entry name" value="Thiamin pyrophosphokinase, catalytic domain"/>
    <property type="match status" value="1"/>
</dbReference>
<dbReference type="HAMAP" id="MF_02131">
    <property type="entry name" value="HMPDK_arch"/>
    <property type="match status" value="1"/>
</dbReference>
<gene>
    <name evidence="5" type="primary">mptE</name>
    <name evidence="7" type="ordered locus">Shell_1372</name>
</gene>
<dbReference type="EMBL" id="CP002051">
    <property type="protein sequence ID" value="ADI32461.1"/>
    <property type="molecule type" value="Genomic_DNA"/>
</dbReference>
<keyword evidence="2 5" id="KW-0547">Nucleotide-binding</keyword>
<organism evidence="7 8">
    <name type="scientific">Staphylothermus hellenicus (strain DSM 12710 / JCM 10830 / BK20S6-10-b1 / P8)</name>
    <dbReference type="NCBI Taxonomy" id="591019"/>
    <lineage>
        <taxon>Archaea</taxon>
        <taxon>Thermoproteota</taxon>
        <taxon>Thermoprotei</taxon>
        <taxon>Desulfurococcales</taxon>
        <taxon>Desulfurococcaceae</taxon>
        <taxon>Staphylothermus</taxon>
    </lineage>
</organism>
<dbReference type="Pfam" id="PF01973">
    <property type="entry name" value="MptE-like"/>
    <property type="match status" value="1"/>
</dbReference>
<comment type="catalytic activity">
    <reaction evidence="5">
        <text>6-hydroxymethyl-7,8-dihydropterin + ATP = (7,8-dihydropterin-6-yl)methyl diphosphate + AMP + H(+)</text>
        <dbReference type="Rhea" id="RHEA:11412"/>
        <dbReference type="ChEBI" id="CHEBI:15378"/>
        <dbReference type="ChEBI" id="CHEBI:30616"/>
        <dbReference type="ChEBI" id="CHEBI:44841"/>
        <dbReference type="ChEBI" id="CHEBI:72950"/>
        <dbReference type="ChEBI" id="CHEBI:456215"/>
        <dbReference type="EC" id="2.7.6.3"/>
    </reaction>
</comment>
<keyword evidence="1 5" id="KW-0808">Transferase</keyword>
<evidence type="ECO:0000256" key="5">
    <source>
        <dbReference type="HAMAP-Rule" id="MF_02131"/>
    </source>
</evidence>
<keyword evidence="4 5" id="KW-0067">ATP-binding</keyword>
<evidence type="ECO:0000313" key="7">
    <source>
        <dbReference type="EMBL" id="ADI32461.1"/>
    </source>
</evidence>
<dbReference type="Proteomes" id="UP000002573">
    <property type="component" value="Chromosome"/>
</dbReference>
<dbReference type="AlphaFoldDB" id="D7D9L5"/>
<keyword evidence="5" id="KW-0460">Magnesium</keyword>
<dbReference type="GeneID" id="9234663"/>
<dbReference type="GO" id="GO:0003848">
    <property type="term" value="F:2-amino-4-hydroxy-6-hydroxymethyldihydropteridine diphosphokinase activity"/>
    <property type="evidence" value="ECO:0007669"/>
    <property type="project" value="UniProtKB-UniRule"/>
</dbReference>
<dbReference type="GO" id="GO:0009229">
    <property type="term" value="P:thiamine diphosphate biosynthetic process"/>
    <property type="evidence" value="ECO:0007669"/>
    <property type="project" value="InterPro"/>
</dbReference>
<proteinExistence type="inferred from homology"/>
<keyword evidence="8" id="KW-1185">Reference proteome</keyword>
<dbReference type="RefSeq" id="WP_013143659.1">
    <property type="nucleotide sequence ID" value="NC_014205.1"/>
</dbReference>
<dbReference type="InterPro" id="IPR027510">
    <property type="entry name" value="HMPDK_MptE"/>
</dbReference>
<sequence>MEYSEWFEIYNWIRKLLGISYEKDVEATLILAQILKGLKPPLNELSRLIKRRKIIVFGAGPSLDPVLEDIIKYTDTDLLHRKYTLFAADGVTQALLEYNIVPHLVTTDLDGDIEALMWAAKKGSLMLIHGHGDNIDKITSIVPIIKKITSKIIGTTQVKPIPPLQNFGGFTDGDRAVFISHHFKASKIIMVGMDFGSIVGRRSKPWLKNNEKAWPAKKIKLDIAFKLISQLACKEKILIYTVSDTVPQCVKKVSVKEIHLL</sequence>
<dbReference type="eggNOG" id="arCOG04303">
    <property type="taxonomic scope" value="Archaea"/>
</dbReference>
<dbReference type="GO" id="GO:0016301">
    <property type="term" value="F:kinase activity"/>
    <property type="evidence" value="ECO:0007669"/>
    <property type="project" value="UniProtKB-KW"/>
</dbReference>
<dbReference type="InterPro" id="IPR036759">
    <property type="entry name" value="TPK_catalytic_sf"/>
</dbReference>
<dbReference type="STRING" id="591019.Shell_1372"/>
<dbReference type="GO" id="GO:0000287">
    <property type="term" value="F:magnesium ion binding"/>
    <property type="evidence" value="ECO:0007669"/>
    <property type="project" value="UniProtKB-UniRule"/>
</dbReference>
<name>D7D9L5_STAHD</name>
<evidence type="ECO:0000256" key="4">
    <source>
        <dbReference type="ARBA" id="ARBA00022840"/>
    </source>
</evidence>
<evidence type="ECO:0000256" key="3">
    <source>
        <dbReference type="ARBA" id="ARBA00022777"/>
    </source>
</evidence>
<dbReference type="KEGG" id="shc:Shell_1372"/>
<dbReference type="HOGENOM" id="CLU_093043_0_0_2"/>
<dbReference type="EC" id="2.7.6.3" evidence="5"/>